<reference evidence="2 3" key="1">
    <citation type="submission" date="2017-12" db="EMBL/GenBank/DDBJ databases">
        <title>Integrating genomic resources of turbot (Scophthalmus maximus) in depth evaluation of genetic and physical mapping variation across individuals.</title>
        <authorList>
            <person name="Martinez P."/>
        </authorList>
    </citation>
    <scope>NUCLEOTIDE SEQUENCE [LARGE SCALE GENOMIC DNA]</scope>
</reference>
<name>A0A2U9AZX8_SCOMX</name>
<evidence type="ECO:0000313" key="2">
    <source>
        <dbReference type="EMBL" id="AWO97138.1"/>
    </source>
</evidence>
<dbReference type="AlphaFoldDB" id="A0A2U9AZX8"/>
<feature type="region of interest" description="Disordered" evidence="1">
    <location>
        <begin position="1"/>
        <end position="78"/>
    </location>
</feature>
<keyword evidence="3" id="KW-1185">Reference proteome</keyword>
<dbReference type="EMBL" id="CP026243">
    <property type="protein sequence ID" value="AWO97138.1"/>
    <property type="molecule type" value="Genomic_DNA"/>
</dbReference>
<organism evidence="2 3">
    <name type="scientific">Scophthalmus maximus</name>
    <name type="common">Turbot</name>
    <name type="synonym">Psetta maxima</name>
    <dbReference type="NCBI Taxonomy" id="52904"/>
    <lineage>
        <taxon>Eukaryota</taxon>
        <taxon>Metazoa</taxon>
        <taxon>Chordata</taxon>
        <taxon>Craniata</taxon>
        <taxon>Vertebrata</taxon>
        <taxon>Euteleostomi</taxon>
        <taxon>Actinopterygii</taxon>
        <taxon>Neopterygii</taxon>
        <taxon>Teleostei</taxon>
        <taxon>Neoteleostei</taxon>
        <taxon>Acanthomorphata</taxon>
        <taxon>Carangaria</taxon>
        <taxon>Pleuronectiformes</taxon>
        <taxon>Pleuronectoidei</taxon>
        <taxon>Scophthalmidae</taxon>
        <taxon>Scophthalmus</taxon>
    </lineage>
</organism>
<dbReference type="Proteomes" id="UP000246464">
    <property type="component" value="Chromosome 1"/>
</dbReference>
<sequence>MTPSLEGPRVNGLSRCQPLLSASPSRGWSVETRPQRRRLANTHCDKDDPANKRTSSPDVINAARPQRGRGHVSDPASTQDRGFLVFPLFERFSSVAKQHGLLGKWTREDVV</sequence>
<evidence type="ECO:0000256" key="1">
    <source>
        <dbReference type="SAM" id="MobiDB-lite"/>
    </source>
</evidence>
<accession>A0A2U9AZX8</accession>
<protein>
    <submittedName>
        <fullName evidence="2">Uncharacterized protein</fullName>
    </submittedName>
</protein>
<evidence type="ECO:0000313" key="3">
    <source>
        <dbReference type="Proteomes" id="UP000246464"/>
    </source>
</evidence>
<gene>
    <name evidence="2" type="ORF">SMAX5B_013714</name>
</gene>
<proteinExistence type="predicted"/>